<dbReference type="EMBL" id="FMSP01000023">
    <property type="protein sequence ID" value="SCV74593.1"/>
    <property type="molecule type" value="Genomic_DNA"/>
</dbReference>
<dbReference type="PANTHER" id="PTHR11570">
    <property type="entry name" value="S-ADENOSYLMETHIONINE DECARBOXYLASE"/>
    <property type="match status" value="1"/>
</dbReference>
<comment type="similarity">
    <text evidence="2">Belongs to the eukaryotic AdoMetDC family.</text>
</comment>
<dbReference type="GO" id="GO:0005829">
    <property type="term" value="C:cytosol"/>
    <property type="evidence" value="ECO:0007669"/>
    <property type="project" value="TreeGrafter"/>
</dbReference>
<evidence type="ECO:0000256" key="3">
    <source>
        <dbReference type="ARBA" id="ARBA00023066"/>
    </source>
</evidence>
<evidence type="ECO:0000256" key="4">
    <source>
        <dbReference type="ARBA" id="ARBA00023115"/>
    </source>
</evidence>
<sequence>MTEAVTIVDDSSPGPFEGPEKLLELWFAPSQDLVPSSKNHGQGLRPTRNDDVEWTGLRQVARHVWDDVLDEVKCKVLSVIEGEQVDAYLLSESSMFVWPHKLILKTCGTTTTLLGLPTLLRIASETCGFRGVWRCFYSRKTFMFPDRQIGPHKDWAQEMNFLDTLFENSSAYTVGRMNGDHWLLYLTPPQDDVLLPHALETTSALSPINPTTALSTLSASLSASLPSPTLSSTSPRSNPFASIPSLLKDPTPTSIASIPDQTLEILMTRLSPRACASFYHPGSSADTPYTSYPDIAPEVDAHSLGTSLSTKLGITSLLPDATLDAFLFSPCGFSSNAVRGERYATIHVTPEPAYSYASFETNLDLSLSPSDVESSSASLQKLVERVLTIFEPATLSITLFVSIDDNDEKTKGSQHEGMRKLMSEELARRYERKDRILYEFEGYSLIYSVYNSVGEPSGQGKVEEVENK</sequence>
<accession>A0A238FRJ7</accession>
<reference evidence="6" key="1">
    <citation type="submission" date="2016-09" db="EMBL/GenBank/DDBJ databases">
        <authorList>
            <person name="Jeantristanb JTB J.-T."/>
            <person name="Ricardo R."/>
        </authorList>
    </citation>
    <scope>NUCLEOTIDE SEQUENCE [LARGE SCALE GENOMIC DNA]</scope>
</reference>
<dbReference type="SUPFAM" id="SSF56276">
    <property type="entry name" value="S-adenosylmethionine decarboxylase"/>
    <property type="match status" value="1"/>
</dbReference>
<dbReference type="Proteomes" id="UP000198372">
    <property type="component" value="Unassembled WGS sequence"/>
</dbReference>
<dbReference type="PROSITE" id="PS01336">
    <property type="entry name" value="ADOMETDC"/>
    <property type="match status" value="1"/>
</dbReference>
<gene>
    <name evidence="5" type="ORF">BQ2448_7622</name>
</gene>
<dbReference type="PANTHER" id="PTHR11570:SF0">
    <property type="entry name" value="S-ADENOSYLMETHIONINE DECARBOXYLASE PROENZYME"/>
    <property type="match status" value="1"/>
</dbReference>
<dbReference type="OrthoDB" id="1068353at2759"/>
<dbReference type="InterPro" id="IPR018166">
    <property type="entry name" value="S-AdoMet_deCO2ase_CS"/>
</dbReference>
<dbReference type="GO" id="GO:0004014">
    <property type="term" value="F:adenosylmethionine decarboxylase activity"/>
    <property type="evidence" value="ECO:0007669"/>
    <property type="project" value="InterPro"/>
</dbReference>
<evidence type="ECO:0000313" key="5">
    <source>
        <dbReference type="EMBL" id="SCV74593.1"/>
    </source>
</evidence>
<comment type="pathway">
    <text evidence="1">Amine and polyamine biosynthesis; S-adenosylmethioninamine biosynthesis; S-adenosylmethioninamine from S-adenosyl-L-methionine: step 1/1.</text>
</comment>
<proteinExistence type="inferred from homology"/>
<dbReference type="UniPathway" id="UPA00331">
    <property type="reaction ID" value="UER00451"/>
</dbReference>
<dbReference type="InterPro" id="IPR016067">
    <property type="entry name" value="S-AdoMet_deCO2ase_core"/>
</dbReference>
<dbReference type="AlphaFoldDB" id="A0A238FRJ7"/>
<keyword evidence="3" id="KW-0745">Spermidine biosynthesis</keyword>
<dbReference type="InterPro" id="IPR048283">
    <property type="entry name" value="AdoMetDC-like"/>
</dbReference>
<evidence type="ECO:0000256" key="1">
    <source>
        <dbReference type="ARBA" id="ARBA00004911"/>
    </source>
</evidence>
<dbReference type="STRING" id="269621.A0A238FRJ7"/>
<evidence type="ECO:0000313" key="6">
    <source>
        <dbReference type="Proteomes" id="UP000198372"/>
    </source>
</evidence>
<evidence type="ECO:0000256" key="2">
    <source>
        <dbReference type="ARBA" id="ARBA00008466"/>
    </source>
</evidence>
<name>A0A238FRJ7_9BASI</name>
<dbReference type="GO" id="GO:0008295">
    <property type="term" value="P:spermidine biosynthetic process"/>
    <property type="evidence" value="ECO:0007669"/>
    <property type="project" value="UniProtKB-KW"/>
</dbReference>
<dbReference type="Pfam" id="PF01536">
    <property type="entry name" value="SAM_decarbox"/>
    <property type="match status" value="1"/>
</dbReference>
<protein>
    <submittedName>
        <fullName evidence="5">BQ2448_7622 protein</fullName>
    </submittedName>
</protein>
<keyword evidence="6" id="KW-1185">Reference proteome</keyword>
<dbReference type="Gene3D" id="3.60.90.10">
    <property type="entry name" value="S-adenosylmethionine decarboxylase"/>
    <property type="match status" value="2"/>
</dbReference>
<dbReference type="GO" id="GO:0006597">
    <property type="term" value="P:spermine biosynthetic process"/>
    <property type="evidence" value="ECO:0007669"/>
    <property type="project" value="TreeGrafter"/>
</dbReference>
<organism evidence="5 6">
    <name type="scientific">Microbotryum intermedium</name>
    <dbReference type="NCBI Taxonomy" id="269621"/>
    <lineage>
        <taxon>Eukaryota</taxon>
        <taxon>Fungi</taxon>
        <taxon>Dikarya</taxon>
        <taxon>Basidiomycota</taxon>
        <taxon>Pucciniomycotina</taxon>
        <taxon>Microbotryomycetes</taxon>
        <taxon>Microbotryales</taxon>
        <taxon>Microbotryaceae</taxon>
        <taxon>Microbotryum</taxon>
    </lineage>
</organism>
<keyword evidence="4" id="KW-0620">Polyamine biosynthesis</keyword>